<dbReference type="OMA" id="EYREEHE"/>
<evidence type="ECO:0000313" key="4">
    <source>
        <dbReference type="EMBL" id="SJL14329.1"/>
    </source>
</evidence>
<dbReference type="GO" id="GO:0034515">
    <property type="term" value="C:proteasome storage granule"/>
    <property type="evidence" value="ECO:0007669"/>
    <property type="project" value="TreeGrafter"/>
</dbReference>
<name>A0A284RZZ0_ARMOS</name>
<feature type="domain" description="RPN1 N-terminal" evidence="3">
    <location>
        <begin position="38"/>
        <end position="258"/>
    </location>
</feature>
<dbReference type="GO" id="GO:0043161">
    <property type="term" value="P:proteasome-mediated ubiquitin-dependent protein catabolic process"/>
    <property type="evidence" value="ECO:0007669"/>
    <property type="project" value="TreeGrafter"/>
</dbReference>
<gene>
    <name evidence="4" type="ORF">ARMOST_17785</name>
</gene>
<dbReference type="PANTHER" id="PTHR10943">
    <property type="entry name" value="26S PROTEASOME NON-ATPASE REGULATORY SUBUNIT"/>
    <property type="match status" value="1"/>
</dbReference>
<feature type="signal peptide" evidence="2">
    <location>
        <begin position="1"/>
        <end position="27"/>
    </location>
</feature>
<evidence type="ECO:0000313" key="5">
    <source>
        <dbReference type="Proteomes" id="UP000219338"/>
    </source>
</evidence>
<evidence type="ECO:0000259" key="3">
    <source>
        <dbReference type="Pfam" id="PF17781"/>
    </source>
</evidence>
<evidence type="ECO:0000256" key="2">
    <source>
        <dbReference type="SAM" id="SignalP"/>
    </source>
</evidence>
<feature type="chain" id="PRO_5013306923" description="RPN1 N-terminal domain-containing protein" evidence="2">
    <location>
        <begin position="28"/>
        <end position="367"/>
    </location>
</feature>
<dbReference type="Pfam" id="PF17781">
    <property type="entry name" value="RPN1_RPN2_N"/>
    <property type="match status" value="1"/>
</dbReference>
<evidence type="ECO:0000256" key="1">
    <source>
        <dbReference type="ARBA" id="ARBA00022737"/>
    </source>
</evidence>
<dbReference type="OrthoDB" id="10252509at2759"/>
<reference evidence="5" key="1">
    <citation type="journal article" date="2017" name="Nat. Ecol. Evol.">
        <title>Genome expansion and lineage-specific genetic innovations in the forest pathogenic fungi Armillaria.</title>
        <authorList>
            <person name="Sipos G."/>
            <person name="Prasanna A.N."/>
            <person name="Walter M.C."/>
            <person name="O'Connor E."/>
            <person name="Balint B."/>
            <person name="Krizsan K."/>
            <person name="Kiss B."/>
            <person name="Hess J."/>
            <person name="Varga T."/>
            <person name="Slot J."/>
            <person name="Riley R."/>
            <person name="Boka B."/>
            <person name="Rigling D."/>
            <person name="Barry K."/>
            <person name="Lee J."/>
            <person name="Mihaltcheva S."/>
            <person name="LaButti K."/>
            <person name="Lipzen A."/>
            <person name="Waldron R."/>
            <person name="Moloney N.M."/>
            <person name="Sperisen C."/>
            <person name="Kredics L."/>
            <person name="Vagvoelgyi C."/>
            <person name="Patrignani A."/>
            <person name="Fitzpatrick D."/>
            <person name="Nagy I."/>
            <person name="Doyle S."/>
            <person name="Anderson J.B."/>
            <person name="Grigoriev I.V."/>
            <person name="Gueldener U."/>
            <person name="Muensterkoetter M."/>
            <person name="Nagy L.G."/>
        </authorList>
    </citation>
    <scope>NUCLEOTIDE SEQUENCE [LARGE SCALE GENOMIC DNA]</scope>
    <source>
        <strain evidence="5">C18/9</strain>
    </source>
</reference>
<dbReference type="Gene3D" id="1.25.10.10">
    <property type="entry name" value="Leucine-rich Repeat Variant"/>
    <property type="match status" value="1"/>
</dbReference>
<keyword evidence="2" id="KW-0732">Signal</keyword>
<dbReference type="Proteomes" id="UP000219338">
    <property type="component" value="Unassembled WGS sequence"/>
</dbReference>
<keyword evidence="1" id="KW-0677">Repeat</keyword>
<accession>A0A284RZZ0</accession>
<dbReference type="GO" id="GO:0005634">
    <property type="term" value="C:nucleus"/>
    <property type="evidence" value="ECO:0007669"/>
    <property type="project" value="TreeGrafter"/>
</dbReference>
<protein>
    <recommendedName>
        <fullName evidence="3">RPN1 N-terminal domain-containing protein</fullName>
    </recommendedName>
</protein>
<dbReference type="AlphaFoldDB" id="A0A284RZZ0"/>
<keyword evidence="5" id="KW-1185">Reference proteome</keyword>
<organism evidence="4 5">
    <name type="scientific">Armillaria ostoyae</name>
    <name type="common">Armillaria root rot fungus</name>
    <dbReference type="NCBI Taxonomy" id="47428"/>
    <lineage>
        <taxon>Eukaryota</taxon>
        <taxon>Fungi</taxon>
        <taxon>Dikarya</taxon>
        <taxon>Basidiomycota</taxon>
        <taxon>Agaricomycotina</taxon>
        <taxon>Agaricomycetes</taxon>
        <taxon>Agaricomycetidae</taxon>
        <taxon>Agaricales</taxon>
        <taxon>Marasmiineae</taxon>
        <taxon>Physalacriaceae</taxon>
        <taxon>Armillaria</taxon>
    </lineage>
</organism>
<dbReference type="InterPro" id="IPR011989">
    <property type="entry name" value="ARM-like"/>
</dbReference>
<dbReference type="PANTHER" id="PTHR10943:SF1">
    <property type="entry name" value="26S PROTEASOME NON-ATPASE REGULATORY SUBUNIT 2"/>
    <property type="match status" value="1"/>
</dbReference>
<dbReference type="InterPro" id="IPR040892">
    <property type="entry name" value="RPN1_N"/>
</dbReference>
<dbReference type="STRING" id="47428.A0A284RZZ0"/>
<dbReference type="EMBL" id="FUEG01000023">
    <property type="protein sequence ID" value="SJL14329.1"/>
    <property type="molecule type" value="Genomic_DNA"/>
</dbReference>
<proteinExistence type="predicted"/>
<dbReference type="GO" id="GO:0008540">
    <property type="term" value="C:proteasome regulatory particle, base subcomplex"/>
    <property type="evidence" value="ECO:0007669"/>
    <property type="project" value="TreeGrafter"/>
</dbReference>
<sequence>MKHGLHPRTRACSQTLCLFLPLRYCLLSASLRPADSPLADPGTWGHEYVRHLAAELGEEFVAQEQGDLEPPEKGKEKIEPIGTIEQLRTIGSFLLAHNAEPDAVDLLEELEIVDQIAGLVDDNTYGRVCQYMVRCVNLLPPPDDTPFLQTAHTIYVQQHKFPEALALAIRLGDPILVREDFNAPGNPLMKRQLAFLLARAQVPLDWLKPSSEEGEGEDIDLDELPEDLVECLSNTRLSSHFREFGKELGVLDPKSLEDDPGPNLMWTLDSARANLDGTSVNAFVNAGFGNDKLMVEAEEGNSWIYKNRDHGMMSAAASLGLSLLWDTDLGLTHIDKYTYSSEETGRKVTWGGAEHIVYSDYEVLCWK</sequence>